<dbReference type="EMBL" id="JAAAJA010000432">
    <property type="protein sequence ID" value="KAG0253898.1"/>
    <property type="molecule type" value="Genomic_DNA"/>
</dbReference>
<evidence type="ECO:0000256" key="2">
    <source>
        <dbReference type="SAM" id="SignalP"/>
    </source>
</evidence>
<sequence>MRFSAIAVLATVASLASAVEYPFEANGPCITKCLLDIGKSMFPEFTDDPNDPNFFKSLYYAHERTTPEYKQYLATTNDCNVLCPKAEIEIYMGQYTPKNDWYHANKPGGSPNATATTTSGSSNPHGSKPTETSTSDAAIVASGMVSAAAVVLSAVVLF</sequence>
<evidence type="ECO:0000313" key="3">
    <source>
        <dbReference type="EMBL" id="KAG0253898.1"/>
    </source>
</evidence>
<dbReference type="OrthoDB" id="2412648at2759"/>
<feature type="signal peptide" evidence="2">
    <location>
        <begin position="1"/>
        <end position="18"/>
    </location>
</feature>
<reference evidence="3" key="1">
    <citation type="journal article" date="2020" name="Fungal Divers.">
        <title>Resolving the Mortierellaceae phylogeny through synthesis of multi-gene phylogenetics and phylogenomics.</title>
        <authorList>
            <person name="Vandepol N."/>
            <person name="Liber J."/>
            <person name="Desiro A."/>
            <person name="Na H."/>
            <person name="Kennedy M."/>
            <person name="Barry K."/>
            <person name="Grigoriev I.V."/>
            <person name="Miller A.N."/>
            <person name="O'Donnell K."/>
            <person name="Stajich J.E."/>
            <person name="Bonito G."/>
        </authorList>
    </citation>
    <scope>NUCLEOTIDE SEQUENCE</scope>
    <source>
        <strain evidence="3">KOD948</strain>
    </source>
</reference>
<feature type="region of interest" description="Disordered" evidence="1">
    <location>
        <begin position="103"/>
        <end position="134"/>
    </location>
</feature>
<organism evidence="3 4">
    <name type="scientific">Mortierella polycephala</name>
    <dbReference type="NCBI Taxonomy" id="41804"/>
    <lineage>
        <taxon>Eukaryota</taxon>
        <taxon>Fungi</taxon>
        <taxon>Fungi incertae sedis</taxon>
        <taxon>Mucoromycota</taxon>
        <taxon>Mortierellomycotina</taxon>
        <taxon>Mortierellomycetes</taxon>
        <taxon>Mortierellales</taxon>
        <taxon>Mortierellaceae</taxon>
        <taxon>Mortierella</taxon>
    </lineage>
</organism>
<dbReference type="Proteomes" id="UP000726737">
    <property type="component" value="Unassembled WGS sequence"/>
</dbReference>
<evidence type="ECO:0000256" key="1">
    <source>
        <dbReference type="SAM" id="MobiDB-lite"/>
    </source>
</evidence>
<keyword evidence="4" id="KW-1185">Reference proteome</keyword>
<gene>
    <name evidence="3" type="ORF">BG011_006099</name>
</gene>
<accession>A0A9P6PTQ1</accession>
<protein>
    <submittedName>
        <fullName evidence="3">Uncharacterized protein</fullName>
    </submittedName>
</protein>
<evidence type="ECO:0000313" key="4">
    <source>
        <dbReference type="Proteomes" id="UP000726737"/>
    </source>
</evidence>
<keyword evidence="2" id="KW-0732">Signal</keyword>
<feature type="compositionally biased region" description="Low complexity" evidence="1">
    <location>
        <begin position="107"/>
        <end position="124"/>
    </location>
</feature>
<name>A0A9P6PTQ1_9FUNG</name>
<feature type="chain" id="PRO_5040196980" evidence="2">
    <location>
        <begin position="19"/>
        <end position="158"/>
    </location>
</feature>
<dbReference type="AlphaFoldDB" id="A0A9P6PTQ1"/>
<proteinExistence type="predicted"/>
<comment type="caution">
    <text evidence="3">The sequence shown here is derived from an EMBL/GenBank/DDBJ whole genome shotgun (WGS) entry which is preliminary data.</text>
</comment>